<comment type="caution">
    <text evidence="1">The sequence shown here is derived from an EMBL/GenBank/DDBJ whole genome shotgun (WGS) entry which is preliminary data.</text>
</comment>
<name>A0A1B7LIQ1_9FIRM</name>
<evidence type="ECO:0000313" key="1">
    <source>
        <dbReference type="EMBL" id="OAT86351.1"/>
    </source>
</evidence>
<dbReference type="EMBL" id="LYVF01000020">
    <property type="protein sequence ID" value="OAT86351.1"/>
    <property type="molecule type" value="Genomic_DNA"/>
</dbReference>
<reference evidence="1 2" key="1">
    <citation type="submission" date="2016-04" db="EMBL/GenBank/DDBJ databases">
        <authorList>
            <person name="Evans L.H."/>
            <person name="Alamgir A."/>
            <person name="Owens N."/>
            <person name="Weber N.D."/>
            <person name="Virtaneva K."/>
            <person name="Barbian K."/>
            <person name="Babar A."/>
            <person name="Rosenke K."/>
        </authorList>
    </citation>
    <scope>NUCLEOTIDE SEQUENCE [LARGE SCALE GENOMIC DNA]</scope>
    <source>
        <strain evidence="1 2">LMa1</strain>
    </source>
</reference>
<organism evidence="1 2">
    <name type="scientific">Desulfotomaculum copahuensis</name>
    <dbReference type="NCBI Taxonomy" id="1838280"/>
    <lineage>
        <taxon>Bacteria</taxon>
        <taxon>Bacillati</taxon>
        <taxon>Bacillota</taxon>
        <taxon>Clostridia</taxon>
        <taxon>Eubacteriales</taxon>
        <taxon>Desulfotomaculaceae</taxon>
        <taxon>Desulfotomaculum</taxon>
    </lineage>
</organism>
<gene>
    <name evidence="1" type="ORF">A6M21_16725</name>
</gene>
<dbReference type="Proteomes" id="UP000078532">
    <property type="component" value="Unassembled WGS sequence"/>
</dbReference>
<dbReference type="AlphaFoldDB" id="A0A1B7LIQ1"/>
<evidence type="ECO:0000313" key="2">
    <source>
        <dbReference type="Proteomes" id="UP000078532"/>
    </source>
</evidence>
<sequence>MGTYTAQILIGTEHQNHGGIIPSFVLYLSENSKPAWILLPHGINAGGCPKYQKIVWIPTVKNMLEDALLMISINILRDKEIVEMANRIFGEACSDVNNTLYLYNYENLSQLYKKSRDLESNYKLVITALDNSTILNQLNILEKYKFYVEVCVPVYIRSYSAWSKKITIKGNLDGFIV</sequence>
<dbReference type="RefSeq" id="WP_066666325.1">
    <property type="nucleotide sequence ID" value="NZ_LYVF01000020.1"/>
</dbReference>
<keyword evidence="2" id="KW-1185">Reference proteome</keyword>
<proteinExistence type="predicted"/>
<accession>A0A1B7LIQ1</accession>
<dbReference type="OrthoDB" id="1952868at2"/>
<protein>
    <submittedName>
        <fullName evidence="1">Uncharacterized protein</fullName>
    </submittedName>
</protein>